<evidence type="ECO:0000313" key="3">
    <source>
        <dbReference type="EMBL" id="GGA78804.1"/>
    </source>
</evidence>
<evidence type="ECO:0000313" key="4">
    <source>
        <dbReference type="Proteomes" id="UP000636264"/>
    </source>
</evidence>
<dbReference type="Gene3D" id="3.10.180.10">
    <property type="entry name" value="2,3-Dihydroxybiphenyl 1,2-Dioxygenase, domain 1"/>
    <property type="match status" value="1"/>
</dbReference>
<keyword evidence="4" id="KW-1185">Reference proteome</keyword>
<dbReference type="AlphaFoldDB" id="A0A916W9T3"/>
<protein>
    <recommendedName>
        <fullName evidence="2">VOC domain-containing protein</fullName>
    </recommendedName>
</protein>
<dbReference type="InterPro" id="IPR004360">
    <property type="entry name" value="Glyas_Fos-R_dOase_dom"/>
</dbReference>
<dbReference type="GO" id="GO:0004493">
    <property type="term" value="F:methylmalonyl-CoA epimerase activity"/>
    <property type="evidence" value="ECO:0007669"/>
    <property type="project" value="TreeGrafter"/>
</dbReference>
<dbReference type="PANTHER" id="PTHR43048">
    <property type="entry name" value="METHYLMALONYL-COA EPIMERASE"/>
    <property type="match status" value="1"/>
</dbReference>
<feature type="domain" description="VOC" evidence="2">
    <location>
        <begin position="5"/>
        <end position="125"/>
    </location>
</feature>
<keyword evidence="1" id="KW-0479">Metal-binding</keyword>
<dbReference type="PROSITE" id="PS51819">
    <property type="entry name" value="VOC"/>
    <property type="match status" value="1"/>
</dbReference>
<evidence type="ECO:0000256" key="1">
    <source>
        <dbReference type="ARBA" id="ARBA00022723"/>
    </source>
</evidence>
<dbReference type="InterPro" id="IPR051785">
    <property type="entry name" value="MMCE/EMCE_epimerase"/>
</dbReference>
<accession>A0A916W9T3</accession>
<dbReference type="Proteomes" id="UP000636264">
    <property type="component" value="Unassembled WGS sequence"/>
</dbReference>
<dbReference type="Pfam" id="PF00903">
    <property type="entry name" value="Glyoxalase"/>
    <property type="match status" value="1"/>
</dbReference>
<dbReference type="GO" id="GO:0046491">
    <property type="term" value="P:L-methylmalonyl-CoA metabolic process"/>
    <property type="evidence" value="ECO:0007669"/>
    <property type="project" value="TreeGrafter"/>
</dbReference>
<proteinExistence type="predicted"/>
<reference evidence="3" key="2">
    <citation type="submission" date="2020-09" db="EMBL/GenBank/DDBJ databases">
        <authorList>
            <person name="Sun Q."/>
            <person name="Zhou Y."/>
        </authorList>
    </citation>
    <scope>NUCLEOTIDE SEQUENCE</scope>
    <source>
        <strain evidence="3">CGMCC 1.15320</strain>
    </source>
</reference>
<dbReference type="CDD" id="cd06587">
    <property type="entry name" value="VOC"/>
    <property type="match status" value="1"/>
</dbReference>
<sequence length="130" mass="13780">MIAVQLDHLHVKSSASDVSARFYADAFGANIVSTTEVNGRTRIVLELGGVRLFIEDAAAEAASASAIPAKGLEHIGLQVSDLDEAVRHLDSIGVALAVGPTQGKPGIRTAFLYGPDGEYIELIERRNIPQ</sequence>
<dbReference type="GO" id="GO:0046872">
    <property type="term" value="F:metal ion binding"/>
    <property type="evidence" value="ECO:0007669"/>
    <property type="project" value="UniProtKB-KW"/>
</dbReference>
<comment type="caution">
    <text evidence="3">The sequence shown here is derived from an EMBL/GenBank/DDBJ whole genome shotgun (WGS) entry which is preliminary data.</text>
</comment>
<dbReference type="PANTHER" id="PTHR43048:SF5">
    <property type="entry name" value="BLR5325 PROTEIN"/>
    <property type="match status" value="1"/>
</dbReference>
<dbReference type="EMBL" id="BMIF01000014">
    <property type="protein sequence ID" value="GGA78804.1"/>
    <property type="molecule type" value="Genomic_DNA"/>
</dbReference>
<dbReference type="InterPro" id="IPR037523">
    <property type="entry name" value="VOC_core"/>
</dbReference>
<dbReference type="InterPro" id="IPR029068">
    <property type="entry name" value="Glyas_Bleomycin-R_OHBP_Dase"/>
</dbReference>
<dbReference type="SUPFAM" id="SSF54593">
    <property type="entry name" value="Glyoxalase/Bleomycin resistance protein/Dihydroxybiphenyl dioxygenase"/>
    <property type="match status" value="1"/>
</dbReference>
<name>A0A916W9T3_9HYPH</name>
<reference evidence="3" key="1">
    <citation type="journal article" date="2014" name="Int. J. Syst. Evol. Microbiol.">
        <title>Complete genome sequence of Corynebacterium casei LMG S-19264T (=DSM 44701T), isolated from a smear-ripened cheese.</title>
        <authorList>
            <consortium name="US DOE Joint Genome Institute (JGI-PGF)"/>
            <person name="Walter F."/>
            <person name="Albersmeier A."/>
            <person name="Kalinowski J."/>
            <person name="Ruckert C."/>
        </authorList>
    </citation>
    <scope>NUCLEOTIDE SEQUENCE</scope>
    <source>
        <strain evidence="3">CGMCC 1.15320</strain>
    </source>
</reference>
<gene>
    <name evidence="3" type="ORF">GCM10011385_36200</name>
</gene>
<evidence type="ECO:0000259" key="2">
    <source>
        <dbReference type="PROSITE" id="PS51819"/>
    </source>
</evidence>
<dbReference type="RefSeq" id="WP_188722511.1">
    <property type="nucleotide sequence ID" value="NZ_BMIF01000014.1"/>
</dbReference>
<organism evidence="3 4">
    <name type="scientific">Nitratireductor aestuarii</name>
    <dbReference type="NCBI Taxonomy" id="1735103"/>
    <lineage>
        <taxon>Bacteria</taxon>
        <taxon>Pseudomonadati</taxon>
        <taxon>Pseudomonadota</taxon>
        <taxon>Alphaproteobacteria</taxon>
        <taxon>Hyphomicrobiales</taxon>
        <taxon>Phyllobacteriaceae</taxon>
        <taxon>Nitratireductor</taxon>
    </lineage>
</organism>